<protein>
    <submittedName>
        <fullName evidence="1">Uncharacterized protein</fullName>
    </submittedName>
</protein>
<proteinExistence type="predicted"/>
<keyword evidence="2" id="KW-1185">Reference proteome</keyword>
<dbReference type="Proteomes" id="UP000281708">
    <property type="component" value="Unassembled WGS sequence"/>
</dbReference>
<dbReference type="AlphaFoldDB" id="A0A3L8NZ24"/>
<dbReference type="RefSeq" id="WP_121807413.1">
    <property type="nucleotide sequence ID" value="NZ_RDBE01000010.1"/>
</dbReference>
<dbReference type="EMBL" id="RDBE01000010">
    <property type="protein sequence ID" value="RLV47907.1"/>
    <property type="molecule type" value="Genomic_DNA"/>
</dbReference>
<evidence type="ECO:0000313" key="2">
    <source>
        <dbReference type="Proteomes" id="UP000281708"/>
    </source>
</evidence>
<reference evidence="1 2" key="1">
    <citation type="submission" date="2018-10" db="EMBL/GenBank/DDBJ databases">
        <title>Marmoricola sp. 4Q3S-7 whole genome shotgun sequence.</title>
        <authorList>
            <person name="Li F."/>
        </authorList>
    </citation>
    <scope>NUCLEOTIDE SEQUENCE [LARGE SCALE GENOMIC DNA]</scope>
    <source>
        <strain evidence="1 2">4Q3S-7</strain>
    </source>
</reference>
<evidence type="ECO:0000313" key="1">
    <source>
        <dbReference type="EMBL" id="RLV47907.1"/>
    </source>
</evidence>
<organism evidence="1 2">
    <name type="scientific">Nocardioides mangrovicus</name>
    <dbReference type="NCBI Taxonomy" id="2478913"/>
    <lineage>
        <taxon>Bacteria</taxon>
        <taxon>Bacillati</taxon>
        <taxon>Actinomycetota</taxon>
        <taxon>Actinomycetes</taxon>
        <taxon>Propionibacteriales</taxon>
        <taxon>Nocardioidaceae</taxon>
        <taxon>Nocardioides</taxon>
    </lineage>
</organism>
<gene>
    <name evidence="1" type="ORF">D9V37_17500</name>
</gene>
<accession>A0A3L8NZ24</accession>
<name>A0A3L8NZ24_9ACTN</name>
<comment type="caution">
    <text evidence="1">The sequence shown here is derived from an EMBL/GenBank/DDBJ whole genome shotgun (WGS) entry which is preliminary data.</text>
</comment>
<sequence length="84" mass="9749">MTISLIRPMPETDPAFLRFLADRLAEERAAAAERTEPSRGLDFLEELHDRVARGEAPDRMSCDLLVVAYGRHPAFRPEWNRWRV</sequence>